<dbReference type="Proteomes" id="UP000178449">
    <property type="component" value="Unassembled WGS sequence"/>
</dbReference>
<dbReference type="EMBL" id="MFNE01000026">
    <property type="protein sequence ID" value="OGG95171.1"/>
    <property type="molecule type" value="Genomic_DNA"/>
</dbReference>
<protein>
    <submittedName>
        <fullName evidence="1">Uncharacterized protein</fullName>
    </submittedName>
</protein>
<accession>A0A1F6GAN2</accession>
<reference evidence="1 2" key="1">
    <citation type="journal article" date="2016" name="Nat. Commun.">
        <title>Thousands of microbial genomes shed light on interconnected biogeochemical processes in an aquifer system.</title>
        <authorList>
            <person name="Anantharaman K."/>
            <person name="Brown C.T."/>
            <person name="Hug L.A."/>
            <person name="Sharon I."/>
            <person name="Castelle C.J."/>
            <person name="Probst A.J."/>
            <person name="Thomas B.C."/>
            <person name="Singh A."/>
            <person name="Wilkins M.J."/>
            <person name="Karaoz U."/>
            <person name="Brodie E.L."/>
            <person name="Williams K.H."/>
            <person name="Hubbard S.S."/>
            <person name="Banfield J.F."/>
        </authorList>
    </citation>
    <scope>NUCLEOTIDE SEQUENCE [LARGE SCALE GENOMIC DNA]</scope>
</reference>
<sequence length="643" mass="72226">MSSTSLASQAEQFLRLQRRRRIEAPGRDVTLVQLIESFPKMDPNWIKEAVGNALEGDEAIMDQAVQSFGETLSKLNGFNQAKRLFTLETLAFLSSQEAITELMSNLSDPDEARRLAMSILLSFEGTDRVTSKVIERTDLFNERTKDSQIHGMVTFRFEMAESLLELIDPKQLSEEANRLKIDPDLSLDLLRQFLKNRALTDLALTLKPSPDLGVVLAKTIGNLQGHKSLPIYAKKRFDYLRDFYVRLLEPGRFMGVDGADLAKICAAFLWTNRQLIPPTSLIKKMTDVVSYGLPSTKLELAKFLETLAPTTLDALIKDLKDLFSKLLKEPYPDLAQLFANAKAKYEKGVEDKSLLGQVFSGLMDLKFQGLLVIHEVEGFIGKLVSEISGNEAAIKDLEDCFNEAPGIEGIEAPLILDKDDNFSRLLRKMKPVKTSVVGFRGYKQGGGLRATAANSRLIGGMAELDRFKDGMELLLKHMSKKGVFLDHCRYKPPQFTKEINESHATYLARDAENEPILLCFGITYLEPDGTIKAKDENKLDELLALQIQPYYFTMLTGNFSPVLHVRSRKLELDEGNEDQEDSGYEATLDMLEFKAIDLNHLQAQKTAASFMLAAFHFLPDNLWRSPDVQGAIALLFDKLKLIP</sequence>
<dbReference type="InterPro" id="IPR016024">
    <property type="entry name" value="ARM-type_fold"/>
</dbReference>
<evidence type="ECO:0000313" key="1">
    <source>
        <dbReference type="EMBL" id="OGG95171.1"/>
    </source>
</evidence>
<dbReference type="STRING" id="1817772.A2527_08340"/>
<name>A0A1F6GAN2_9PROT</name>
<gene>
    <name evidence="1" type="ORF">A2527_08340</name>
</gene>
<organism evidence="1 2">
    <name type="scientific">Candidatus Lambdaproteobacteria bacterium RIFOXYD2_FULL_50_16</name>
    <dbReference type="NCBI Taxonomy" id="1817772"/>
    <lineage>
        <taxon>Bacteria</taxon>
        <taxon>Pseudomonadati</taxon>
        <taxon>Pseudomonadota</taxon>
        <taxon>Candidatus Lambdaproteobacteria</taxon>
    </lineage>
</organism>
<dbReference type="AlphaFoldDB" id="A0A1F6GAN2"/>
<dbReference type="SUPFAM" id="SSF48371">
    <property type="entry name" value="ARM repeat"/>
    <property type="match status" value="1"/>
</dbReference>
<comment type="caution">
    <text evidence="1">The sequence shown here is derived from an EMBL/GenBank/DDBJ whole genome shotgun (WGS) entry which is preliminary data.</text>
</comment>
<evidence type="ECO:0000313" key="2">
    <source>
        <dbReference type="Proteomes" id="UP000178449"/>
    </source>
</evidence>
<proteinExistence type="predicted"/>